<reference evidence="2" key="1">
    <citation type="submission" date="2022-09" db="EMBL/GenBank/DDBJ databases">
        <title>The complete genome of Acidovorax sp. 5MLIR.</title>
        <authorList>
            <person name="Liu L."/>
            <person name="Yue J."/>
            <person name="Yang F."/>
            <person name="Yuan J."/>
            <person name="Li L."/>
        </authorList>
    </citation>
    <scope>NUCLEOTIDE SEQUENCE</scope>
    <source>
        <strain evidence="2">5MLIR</strain>
    </source>
</reference>
<dbReference type="RefSeq" id="WP_231041494.1">
    <property type="nucleotide sequence ID" value="NZ_CP106881.1"/>
</dbReference>
<gene>
    <name evidence="2" type="ORF">M9799_09800</name>
</gene>
<dbReference type="PIRSF" id="PIRSF038991">
    <property type="entry name" value="Protein_AbrB"/>
    <property type="match status" value="1"/>
</dbReference>
<dbReference type="EMBL" id="CP106881">
    <property type="protein sequence ID" value="UYG50396.1"/>
    <property type="molecule type" value="Genomic_DNA"/>
</dbReference>
<keyword evidence="1" id="KW-1133">Transmembrane helix</keyword>
<feature type="transmembrane region" description="Helical" evidence="1">
    <location>
        <begin position="190"/>
        <end position="208"/>
    </location>
</feature>
<feature type="transmembrane region" description="Helical" evidence="1">
    <location>
        <begin position="87"/>
        <end position="106"/>
    </location>
</feature>
<evidence type="ECO:0000313" key="3">
    <source>
        <dbReference type="Proteomes" id="UP001162800"/>
    </source>
</evidence>
<dbReference type="InterPro" id="IPR017516">
    <property type="entry name" value="AbrB_dup"/>
</dbReference>
<dbReference type="NCBIfam" id="TIGR03082">
    <property type="entry name" value="Gneg_AbrB_dup"/>
    <property type="match status" value="1"/>
</dbReference>
<proteinExistence type="predicted"/>
<keyword evidence="3" id="KW-1185">Reference proteome</keyword>
<dbReference type="PANTHER" id="PTHR38457:SF1">
    <property type="entry name" value="REGULATOR ABRB-RELATED"/>
    <property type="match status" value="1"/>
</dbReference>
<sequence>MRVNFALRVVLTGAGAWAAAELFRWWNTPLPWMLGPLIATSLASMVGAQTASWGVARNGAQWTIGAALGLYFTPAVTALVASMWWVILLSIGWALLLGWLLGLWLYRVHAPRMPGVPAQRMRATCYFAGAIGAASEMTLLSEREKALTELVASSHTLRLVIVTLVIPFALQWSGLHGSSGEWAAARAVHGPGLALLALCTGLGAWLMLRLDRANPWFLGALLASMGLAMCGLELSAVPQPMMNAAQLLIGVSLGVRFRRDFLRTAPAWLGTVAVGTLVLMALCAGFAGAVAWATGQPWVTMVLATAPGGIAEMAITAKVLQLGVPVVTALQVCRLMAVLLLVEPVYRWLHKAGREERLPG</sequence>
<evidence type="ECO:0000313" key="2">
    <source>
        <dbReference type="EMBL" id="UYG50396.1"/>
    </source>
</evidence>
<dbReference type="Pfam" id="PF05145">
    <property type="entry name" value="AbrB"/>
    <property type="match status" value="1"/>
</dbReference>
<protein>
    <submittedName>
        <fullName evidence="2">AbrB family transcriptional regulator</fullName>
    </submittedName>
</protein>
<dbReference type="Proteomes" id="UP001162800">
    <property type="component" value="Chromosome"/>
</dbReference>
<feature type="transmembrane region" description="Helical" evidence="1">
    <location>
        <begin position="150"/>
        <end position="170"/>
    </location>
</feature>
<organism evidence="2 3">
    <name type="scientific">Comamonas endophytica</name>
    <dbReference type="NCBI Taxonomy" id="2949090"/>
    <lineage>
        <taxon>Bacteria</taxon>
        <taxon>Pseudomonadati</taxon>
        <taxon>Pseudomonadota</taxon>
        <taxon>Betaproteobacteria</taxon>
        <taxon>Burkholderiales</taxon>
        <taxon>Comamonadaceae</taxon>
        <taxon>Comamonas</taxon>
    </lineage>
</organism>
<dbReference type="InterPro" id="IPR007820">
    <property type="entry name" value="AbrB_fam"/>
</dbReference>
<keyword evidence="1" id="KW-0812">Transmembrane</keyword>
<feature type="transmembrane region" description="Helical" evidence="1">
    <location>
        <begin position="62"/>
        <end position="81"/>
    </location>
</feature>
<evidence type="ECO:0000256" key="1">
    <source>
        <dbReference type="SAM" id="Phobius"/>
    </source>
</evidence>
<name>A0ABY6G5V2_9BURK</name>
<keyword evidence="1" id="KW-0472">Membrane</keyword>
<feature type="transmembrane region" description="Helical" evidence="1">
    <location>
        <begin position="269"/>
        <end position="293"/>
    </location>
</feature>
<feature type="transmembrane region" description="Helical" evidence="1">
    <location>
        <begin position="34"/>
        <end position="55"/>
    </location>
</feature>
<accession>A0ABY6G5V2</accession>
<feature type="transmembrane region" description="Helical" evidence="1">
    <location>
        <begin position="215"/>
        <end position="234"/>
    </location>
</feature>
<dbReference type="PANTHER" id="PTHR38457">
    <property type="entry name" value="REGULATOR ABRB-RELATED"/>
    <property type="match status" value="1"/>
</dbReference>